<evidence type="ECO:0000256" key="1">
    <source>
        <dbReference type="SAM" id="Phobius"/>
    </source>
</evidence>
<dbReference type="RefSeq" id="WP_148451838.1">
    <property type="nucleotide sequence ID" value="NZ_BORZ01000001.1"/>
</dbReference>
<reference evidence="2 3" key="1">
    <citation type="submission" date="2019-08" db="EMBL/GenBank/DDBJ databases">
        <title>Genome sequencing of Paenibacillus faecis DSM 23593(T).</title>
        <authorList>
            <person name="Kook J.-K."/>
            <person name="Park S.-N."/>
            <person name="Lim Y.K."/>
        </authorList>
    </citation>
    <scope>NUCLEOTIDE SEQUENCE [LARGE SCALE GENOMIC DNA]</scope>
    <source>
        <strain evidence="2 3">DSM 23593</strain>
    </source>
</reference>
<keyword evidence="1" id="KW-0472">Membrane</keyword>
<dbReference type="Pfam" id="PF14004">
    <property type="entry name" value="DUF4227"/>
    <property type="match status" value="1"/>
</dbReference>
<evidence type="ECO:0000313" key="3">
    <source>
        <dbReference type="Proteomes" id="UP000325218"/>
    </source>
</evidence>
<organism evidence="2 3">
    <name type="scientific">Paenibacillus faecis</name>
    <dbReference type="NCBI Taxonomy" id="862114"/>
    <lineage>
        <taxon>Bacteria</taxon>
        <taxon>Bacillati</taxon>
        <taxon>Bacillota</taxon>
        <taxon>Bacilli</taxon>
        <taxon>Bacillales</taxon>
        <taxon>Paenibacillaceae</taxon>
        <taxon>Paenibacillus</taxon>
    </lineage>
</organism>
<protein>
    <submittedName>
        <fullName evidence="2">DUF4227 family protein</fullName>
    </submittedName>
</protein>
<keyword evidence="1" id="KW-1133">Transmembrane helix</keyword>
<feature type="transmembrane region" description="Helical" evidence="1">
    <location>
        <begin position="12"/>
        <end position="29"/>
    </location>
</feature>
<evidence type="ECO:0000313" key="2">
    <source>
        <dbReference type="EMBL" id="TYA13242.1"/>
    </source>
</evidence>
<dbReference type="EMBL" id="VSDO01000002">
    <property type="protein sequence ID" value="TYA13242.1"/>
    <property type="molecule type" value="Genomic_DNA"/>
</dbReference>
<name>A0A5D0CTP8_9BACL</name>
<proteinExistence type="predicted"/>
<keyword evidence="3" id="KW-1185">Reference proteome</keyword>
<dbReference type="Proteomes" id="UP000325218">
    <property type="component" value="Unassembled WGS sequence"/>
</dbReference>
<sequence>MVISLRKWLTSVKYALIFMALVYFIYQAIGMLESKVFPPDKYRIPEGSAIKVFQFEPLEAPVMERMAERLKLFFWIGE</sequence>
<dbReference type="AlphaFoldDB" id="A0A5D0CTP8"/>
<accession>A0A5D0CTP8</accession>
<keyword evidence="1" id="KW-0812">Transmembrane</keyword>
<dbReference type="OrthoDB" id="2691647at2"/>
<gene>
    <name evidence="2" type="ORF">FRY98_11260</name>
</gene>
<dbReference type="InterPro" id="IPR025321">
    <property type="entry name" value="DUF4227"/>
</dbReference>
<comment type="caution">
    <text evidence="2">The sequence shown here is derived from an EMBL/GenBank/DDBJ whole genome shotgun (WGS) entry which is preliminary data.</text>
</comment>